<evidence type="ECO:0000256" key="4">
    <source>
        <dbReference type="ARBA" id="ARBA00023136"/>
    </source>
</evidence>
<dbReference type="OrthoDB" id="9816361at2"/>
<dbReference type="EMBL" id="QHJQ01000010">
    <property type="protein sequence ID" value="PXA03283.1"/>
    <property type="molecule type" value="Genomic_DNA"/>
</dbReference>
<gene>
    <name evidence="7" type="ORF">DDZ13_12720</name>
</gene>
<dbReference type="InterPro" id="IPR007829">
    <property type="entry name" value="TM2"/>
</dbReference>
<organism evidence="7 8">
    <name type="scientific">Coraliomargarita sinensis</name>
    <dbReference type="NCBI Taxonomy" id="2174842"/>
    <lineage>
        <taxon>Bacteria</taxon>
        <taxon>Pseudomonadati</taxon>
        <taxon>Verrucomicrobiota</taxon>
        <taxon>Opitutia</taxon>
        <taxon>Puniceicoccales</taxon>
        <taxon>Coraliomargaritaceae</taxon>
        <taxon>Coraliomargarita</taxon>
    </lineage>
</organism>
<keyword evidence="2 5" id="KW-0812">Transmembrane</keyword>
<feature type="transmembrane region" description="Helical" evidence="5">
    <location>
        <begin position="24"/>
        <end position="43"/>
    </location>
</feature>
<evidence type="ECO:0000256" key="1">
    <source>
        <dbReference type="ARBA" id="ARBA00004141"/>
    </source>
</evidence>
<comment type="caution">
    <text evidence="7">The sequence shown here is derived from an EMBL/GenBank/DDBJ whole genome shotgun (WGS) entry which is preliminary data.</text>
</comment>
<evidence type="ECO:0000259" key="6">
    <source>
        <dbReference type="Pfam" id="PF05154"/>
    </source>
</evidence>
<evidence type="ECO:0000256" key="5">
    <source>
        <dbReference type="SAM" id="Phobius"/>
    </source>
</evidence>
<comment type="subcellular location">
    <subcellularLocation>
        <location evidence="1">Membrane</location>
        <topology evidence="1">Multi-pass membrane protein</topology>
    </subcellularLocation>
</comment>
<evidence type="ECO:0000313" key="8">
    <source>
        <dbReference type="Proteomes" id="UP000247099"/>
    </source>
</evidence>
<keyword evidence="3 5" id="KW-1133">Transmembrane helix</keyword>
<accession>A0A317ZGD7</accession>
<name>A0A317ZGD7_9BACT</name>
<dbReference type="AlphaFoldDB" id="A0A317ZGD7"/>
<dbReference type="Pfam" id="PF05154">
    <property type="entry name" value="TM2"/>
    <property type="match status" value="1"/>
</dbReference>
<reference evidence="7 8" key="1">
    <citation type="submission" date="2018-05" db="EMBL/GenBank/DDBJ databases">
        <title>Coraliomargarita sinensis sp. nov., isolated from a marine solar saltern.</title>
        <authorList>
            <person name="Zhou L.Y."/>
        </authorList>
    </citation>
    <scope>NUCLEOTIDE SEQUENCE [LARGE SCALE GENOMIC DNA]</scope>
    <source>
        <strain evidence="7 8">WN38</strain>
    </source>
</reference>
<keyword evidence="4 5" id="KW-0472">Membrane</keyword>
<protein>
    <recommendedName>
        <fullName evidence="6">TM2 domain-containing protein</fullName>
    </recommendedName>
</protein>
<evidence type="ECO:0000256" key="2">
    <source>
        <dbReference type="ARBA" id="ARBA00022692"/>
    </source>
</evidence>
<evidence type="ECO:0000256" key="3">
    <source>
        <dbReference type="ARBA" id="ARBA00022989"/>
    </source>
</evidence>
<feature type="transmembrane region" description="Helical" evidence="5">
    <location>
        <begin position="49"/>
        <end position="73"/>
    </location>
</feature>
<sequence length="98" mass="10435">MSEENVPQEPAAPAAKPAGADKKIVAGILAIVLGALGIHKFILGYTKEGVIMLLVSVLTLGLFAWVMGIIGLVEGIMYLTKSDEEFVATYINGKKGWF</sequence>
<dbReference type="GO" id="GO:0016020">
    <property type="term" value="C:membrane"/>
    <property type="evidence" value="ECO:0007669"/>
    <property type="project" value="UniProtKB-SubCell"/>
</dbReference>
<evidence type="ECO:0000313" key="7">
    <source>
        <dbReference type="EMBL" id="PXA03283.1"/>
    </source>
</evidence>
<dbReference type="RefSeq" id="WP_110131838.1">
    <property type="nucleotide sequence ID" value="NZ_QHJQ01000010.1"/>
</dbReference>
<dbReference type="Proteomes" id="UP000247099">
    <property type="component" value="Unassembled WGS sequence"/>
</dbReference>
<dbReference type="InParanoid" id="A0A317ZGD7"/>
<proteinExistence type="predicted"/>
<feature type="domain" description="TM2" evidence="6">
    <location>
        <begin position="22"/>
        <end position="66"/>
    </location>
</feature>
<keyword evidence="8" id="KW-1185">Reference proteome</keyword>